<dbReference type="InterPro" id="IPR023457">
    <property type="entry name" value="Met-tRNA_synth_2"/>
</dbReference>
<dbReference type="InterPro" id="IPR015413">
    <property type="entry name" value="Methionyl/Leucyl_tRNA_Synth"/>
</dbReference>
<dbReference type="Pfam" id="PF01588">
    <property type="entry name" value="tRNA_bind"/>
    <property type="match status" value="1"/>
</dbReference>
<dbReference type="GO" id="GO:0000049">
    <property type="term" value="F:tRNA binding"/>
    <property type="evidence" value="ECO:0007669"/>
    <property type="project" value="UniProtKB-UniRule"/>
</dbReference>
<dbReference type="FunFam" id="2.40.50.140:FF:000042">
    <property type="entry name" value="Methionine--tRNA ligase"/>
    <property type="match status" value="1"/>
</dbReference>
<proteinExistence type="inferred from homology"/>
<feature type="short sequence motif" description="'HIGH' region" evidence="14">
    <location>
        <begin position="22"/>
        <end position="32"/>
    </location>
</feature>
<evidence type="ECO:0000256" key="10">
    <source>
        <dbReference type="ARBA" id="ARBA00022884"/>
    </source>
</evidence>
<dbReference type="InterPro" id="IPR012340">
    <property type="entry name" value="NA-bd_OB-fold"/>
</dbReference>
<keyword evidence="11 14" id="KW-0648">Protein biosynthesis</keyword>
<dbReference type="PANTHER" id="PTHR43326:SF1">
    <property type="entry name" value="METHIONINE--TRNA LIGASE, MITOCHONDRIAL"/>
    <property type="match status" value="1"/>
</dbReference>
<dbReference type="InterPro" id="IPR002547">
    <property type="entry name" value="tRNA-bd_dom"/>
</dbReference>
<feature type="binding site" evidence="14">
    <location>
        <position position="138"/>
    </location>
    <ligand>
        <name>Zn(2+)</name>
        <dbReference type="ChEBI" id="CHEBI:29105"/>
    </ligand>
</feature>
<dbReference type="Gene3D" id="1.10.730.10">
    <property type="entry name" value="Isoleucyl-tRNA Synthetase, Domain 1"/>
    <property type="match status" value="1"/>
</dbReference>
<dbReference type="FunFam" id="2.170.220.10:FF:000002">
    <property type="entry name" value="Methionine--tRNA ligase"/>
    <property type="match status" value="1"/>
</dbReference>
<feature type="domain" description="TRNA-binding" evidence="15">
    <location>
        <begin position="561"/>
        <end position="661"/>
    </location>
</feature>
<accession>A0A2T2X2T7</accession>
<dbReference type="InterPro" id="IPR014758">
    <property type="entry name" value="Met-tRNA_synth"/>
</dbReference>
<reference evidence="16 17" key="1">
    <citation type="journal article" date="2014" name="BMC Genomics">
        <title>Comparison of environmental and isolate Sulfobacillus genomes reveals diverse carbon, sulfur, nitrogen, and hydrogen metabolisms.</title>
        <authorList>
            <person name="Justice N.B."/>
            <person name="Norman A."/>
            <person name="Brown C.T."/>
            <person name="Singh A."/>
            <person name="Thomas B.C."/>
            <person name="Banfield J.F."/>
        </authorList>
    </citation>
    <scope>NUCLEOTIDE SEQUENCE [LARGE SCALE GENOMIC DNA]</scope>
    <source>
        <strain evidence="16">AMDSBA5</strain>
    </source>
</reference>
<dbReference type="NCBIfam" id="TIGR00399">
    <property type="entry name" value="metG_C_term"/>
    <property type="match status" value="1"/>
</dbReference>
<evidence type="ECO:0000256" key="9">
    <source>
        <dbReference type="ARBA" id="ARBA00022840"/>
    </source>
</evidence>
<comment type="subunit">
    <text evidence="4 14">Homodimer.</text>
</comment>
<evidence type="ECO:0000313" key="16">
    <source>
        <dbReference type="EMBL" id="PSR28792.1"/>
    </source>
</evidence>
<keyword evidence="5 14" id="KW-0963">Cytoplasm</keyword>
<evidence type="ECO:0000256" key="11">
    <source>
        <dbReference type="ARBA" id="ARBA00022917"/>
    </source>
</evidence>
<comment type="similarity">
    <text evidence="3">Belongs to the class-I aminoacyl-tRNA synthetase family. MetG type 2A subfamily.</text>
</comment>
<dbReference type="HAMAP" id="MF_01228">
    <property type="entry name" value="Met_tRNA_synth_type2"/>
    <property type="match status" value="1"/>
</dbReference>
<dbReference type="Gene3D" id="3.40.50.620">
    <property type="entry name" value="HUPs"/>
    <property type="match status" value="1"/>
</dbReference>
<dbReference type="Pfam" id="PF09334">
    <property type="entry name" value="tRNA-synt_1g"/>
    <property type="match status" value="2"/>
</dbReference>
<dbReference type="CDD" id="cd02800">
    <property type="entry name" value="tRNA_bind_EcMetRS_like"/>
    <property type="match status" value="1"/>
</dbReference>
<comment type="function">
    <text evidence="1 14">Is required not only for elongation of protein synthesis but also for the initiation of all mRNA translation through initiator tRNA(fMet) aminoacylation.</text>
</comment>
<dbReference type="AlphaFoldDB" id="A0A2T2X2T7"/>
<evidence type="ECO:0000256" key="2">
    <source>
        <dbReference type="ARBA" id="ARBA00004496"/>
    </source>
</evidence>
<dbReference type="NCBIfam" id="TIGR00398">
    <property type="entry name" value="metG"/>
    <property type="match status" value="1"/>
</dbReference>
<gene>
    <name evidence="14" type="primary">metG</name>
    <name evidence="16" type="ORF">C7B47_03990</name>
</gene>
<dbReference type="SUPFAM" id="SSF50249">
    <property type="entry name" value="Nucleic acid-binding proteins"/>
    <property type="match status" value="1"/>
</dbReference>
<evidence type="ECO:0000256" key="14">
    <source>
        <dbReference type="HAMAP-Rule" id="MF_01228"/>
    </source>
</evidence>
<dbReference type="InterPro" id="IPR009080">
    <property type="entry name" value="tRNAsynth_Ia_anticodon-bd"/>
</dbReference>
<evidence type="ECO:0000259" key="15">
    <source>
        <dbReference type="PROSITE" id="PS50886"/>
    </source>
</evidence>
<comment type="caution">
    <text evidence="14">Lacks conserved residue(s) required for the propagation of feature annotation.</text>
</comment>
<dbReference type="EMBL" id="PXYX01000005">
    <property type="protein sequence ID" value="PSR28792.1"/>
    <property type="molecule type" value="Genomic_DNA"/>
</dbReference>
<feature type="binding site" evidence="14">
    <location>
        <position position="158"/>
    </location>
    <ligand>
        <name>Zn(2+)</name>
        <dbReference type="ChEBI" id="CHEBI:29105"/>
    </ligand>
</feature>
<comment type="catalytic activity">
    <reaction evidence="13 14">
        <text>tRNA(Met) + L-methionine + ATP = L-methionyl-tRNA(Met) + AMP + diphosphate</text>
        <dbReference type="Rhea" id="RHEA:13481"/>
        <dbReference type="Rhea" id="RHEA-COMP:9667"/>
        <dbReference type="Rhea" id="RHEA-COMP:9698"/>
        <dbReference type="ChEBI" id="CHEBI:30616"/>
        <dbReference type="ChEBI" id="CHEBI:33019"/>
        <dbReference type="ChEBI" id="CHEBI:57844"/>
        <dbReference type="ChEBI" id="CHEBI:78442"/>
        <dbReference type="ChEBI" id="CHEBI:78530"/>
        <dbReference type="ChEBI" id="CHEBI:456215"/>
        <dbReference type="EC" id="6.1.1.10"/>
    </reaction>
</comment>
<dbReference type="InterPro" id="IPR004495">
    <property type="entry name" value="Met-tRNA-synth_bsu_C"/>
</dbReference>
<dbReference type="InterPro" id="IPR001412">
    <property type="entry name" value="aa-tRNA-synth_I_CS"/>
</dbReference>
<evidence type="ECO:0000256" key="5">
    <source>
        <dbReference type="ARBA" id="ARBA00022490"/>
    </source>
</evidence>
<dbReference type="PROSITE" id="PS00178">
    <property type="entry name" value="AA_TRNA_LIGASE_I"/>
    <property type="match status" value="1"/>
</dbReference>
<feature type="binding site" evidence="14">
    <location>
        <position position="155"/>
    </location>
    <ligand>
        <name>Zn(2+)</name>
        <dbReference type="ChEBI" id="CHEBI:29105"/>
    </ligand>
</feature>
<dbReference type="PRINTS" id="PR01041">
    <property type="entry name" value="TRNASYNTHMET"/>
</dbReference>
<dbReference type="GO" id="GO:0005737">
    <property type="term" value="C:cytoplasm"/>
    <property type="evidence" value="ECO:0007669"/>
    <property type="project" value="UniProtKB-SubCell"/>
</dbReference>
<dbReference type="GO" id="GO:0006431">
    <property type="term" value="P:methionyl-tRNA aminoacylation"/>
    <property type="evidence" value="ECO:0007669"/>
    <property type="project" value="UniProtKB-UniRule"/>
</dbReference>
<evidence type="ECO:0000256" key="8">
    <source>
        <dbReference type="ARBA" id="ARBA00022741"/>
    </source>
</evidence>
<evidence type="ECO:0000256" key="3">
    <source>
        <dbReference type="ARBA" id="ARBA00006590"/>
    </source>
</evidence>
<dbReference type="GO" id="GO:0005524">
    <property type="term" value="F:ATP binding"/>
    <property type="evidence" value="ECO:0007669"/>
    <property type="project" value="UniProtKB-UniRule"/>
</dbReference>
<dbReference type="SUPFAM" id="SSF47323">
    <property type="entry name" value="Anticodon-binding domain of a subclass of class I aminoacyl-tRNA synthetases"/>
    <property type="match status" value="1"/>
</dbReference>
<keyword evidence="10 14" id="KW-0694">RNA-binding</keyword>
<keyword evidence="6 14" id="KW-0820">tRNA-binding</keyword>
<evidence type="ECO:0000256" key="13">
    <source>
        <dbReference type="ARBA" id="ARBA00047364"/>
    </source>
</evidence>
<name>A0A2T2X2T7_SULTH</name>
<dbReference type="NCBIfam" id="NF008900">
    <property type="entry name" value="PRK12267.1"/>
    <property type="match status" value="1"/>
</dbReference>
<dbReference type="GO" id="GO:0004825">
    <property type="term" value="F:methionine-tRNA ligase activity"/>
    <property type="evidence" value="ECO:0007669"/>
    <property type="project" value="UniProtKB-UniRule"/>
</dbReference>
<dbReference type="Pfam" id="PF19303">
    <property type="entry name" value="Anticodon_3"/>
    <property type="match status" value="1"/>
</dbReference>
<evidence type="ECO:0000313" key="17">
    <source>
        <dbReference type="Proteomes" id="UP000242705"/>
    </source>
</evidence>
<dbReference type="CDD" id="cd00814">
    <property type="entry name" value="MetRS_core"/>
    <property type="match status" value="1"/>
</dbReference>
<dbReference type="InterPro" id="IPR014729">
    <property type="entry name" value="Rossmann-like_a/b/a_fold"/>
</dbReference>
<keyword evidence="8 14" id="KW-0547">Nucleotide-binding</keyword>
<dbReference type="FunFam" id="1.10.730.10:FF:000026">
    <property type="entry name" value="Methionine--tRNA ligase"/>
    <property type="match status" value="1"/>
</dbReference>
<dbReference type="Gene3D" id="2.40.50.140">
    <property type="entry name" value="Nucleic acid-binding proteins"/>
    <property type="match status" value="1"/>
</dbReference>
<dbReference type="SUPFAM" id="SSF52374">
    <property type="entry name" value="Nucleotidylyl transferase"/>
    <property type="match status" value="1"/>
</dbReference>
<evidence type="ECO:0000256" key="12">
    <source>
        <dbReference type="ARBA" id="ARBA00023146"/>
    </source>
</evidence>
<dbReference type="CDD" id="cd07957">
    <property type="entry name" value="Anticodon_Ia_Met"/>
    <property type="match status" value="1"/>
</dbReference>
<keyword evidence="9 14" id="KW-0067">ATP-binding</keyword>
<comment type="subcellular location">
    <subcellularLocation>
        <location evidence="2 14">Cytoplasm</location>
    </subcellularLocation>
</comment>
<dbReference type="InterPro" id="IPR033911">
    <property type="entry name" value="MetRS_core"/>
</dbReference>
<evidence type="ECO:0000256" key="4">
    <source>
        <dbReference type="ARBA" id="ARBA00011738"/>
    </source>
</evidence>
<dbReference type="Proteomes" id="UP000242705">
    <property type="component" value="Unassembled WGS sequence"/>
</dbReference>
<evidence type="ECO:0000256" key="1">
    <source>
        <dbReference type="ARBA" id="ARBA00003314"/>
    </source>
</evidence>
<evidence type="ECO:0000256" key="7">
    <source>
        <dbReference type="ARBA" id="ARBA00022598"/>
    </source>
</evidence>
<keyword evidence="12 14" id="KW-0030">Aminoacyl-tRNA synthetase</keyword>
<keyword evidence="7 14" id="KW-0436">Ligase</keyword>
<dbReference type="Gene3D" id="2.170.220.10">
    <property type="match status" value="1"/>
</dbReference>
<dbReference type="PANTHER" id="PTHR43326">
    <property type="entry name" value="METHIONYL-TRNA SYNTHETASE"/>
    <property type="match status" value="1"/>
</dbReference>
<comment type="caution">
    <text evidence="16">The sequence shown here is derived from an EMBL/GenBank/DDBJ whole genome shotgun (WGS) entry which is preliminary data.</text>
</comment>
<protein>
    <recommendedName>
        <fullName evidence="14">Methionine--tRNA ligase</fullName>
        <ecNumber evidence="14">6.1.1.10</ecNumber>
    </recommendedName>
    <alternativeName>
        <fullName evidence="14">Methionyl-tRNA synthetase</fullName>
        <shortName evidence="14">MetRS</shortName>
    </alternativeName>
</protein>
<feature type="short sequence motif" description="'KMSKS' region" evidence="14">
    <location>
        <begin position="306"/>
        <end position="310"/>
    </location>
</feature>
<evidence type="ECO:0000256" key="6">
    <source>
        <dbReference type="ARBA" id="ARBA00022555"/>
    </source>
</evidence>
<dbReference type="EC" id="6.1.1.10" evidence="14"/>
<organism evidence="16 17">
    <name type="scientific">Sulfobacillus thermosulfidooxidans</name>
    <dbReference type="NCBI Taxonomy" id="28034"/>
    <lineage>
        <taxon>Bacteria</taxon>
        <taxon>Bacillati</taxon>
        <taxon>Bacillota</taxon>
        <taxon>Clostridia</taxon>
        <taxon>Eubacteriales</taxon>
        <taxon>Clostridiales Family XVII. Incertae Sedis</taxon>
        <taxon>Sulfobacillus</taxon>
    </lineage>
</organism>
<dbReference type="InterPro" id="IPR041872">
    <property type="entry name" value="Anticodon_Met"/>
</dbReference>
<sequence length="661" mass="74461">MTSGENQGSTGQKVWYLTTPIYYPSDNLHIGHAYTTVAADALARFHRLKGEPVWFVTGTDEHGQKIAQKAQEAGKTPKEFVDGIVSFIRDPLWKTLGISYDRFIRTTDPDHAQVVQKVFEQLLAQGDIYKGTYEGWYCLPDETFWTESKLVDGKCPDCGRPVERVQQDSYFFKMSRYQDRMIEYILSHPDFIQPTSRRNEMLSFLESGLEDLSISRTGMSWGIPVPHDPEHVIYVWFDALVNYLTAAGYLEDSDKFARTWPPNVQLVGKEIVRFHTIIWPIILMALNLPLPERVFGHGWLLIGDTKMSKSRGNAVDPIALTKKYGVDAVRYYLLREVPFGADGSYTEDALRLRINVDLANDLGNLLSRTTAMINRFAQGQIPEPHPSPKEIDRSLAKLAAELFDEVDKAMQQLLISDALTQIYRLIHAANKYIEDRAPWNLAKDPAQKEDLDNVLYNLAETLRIVSVLLTPFLIETPQKIRQQLGLTQPVVSYQEAIFGQLQGGERINRGDPLFPRLELYSEAEEDKEAGRVVSASPSVTGVNAQDSHNAPEQVNEITIEEFQKIDLRVGTIRHAEVVPNADRLLKLTVFDGLRERTIVSGIRAHYNPEQLIGQQVVLVANLKPVKLRGILSEGMLLAGSDNGQLSLVAPVVKLPEGARVK</sequence>
<dbReference type="PROSITE" id="PS50886">
    <property type="entry name" value="TRBD"/>
    <property type="match status" value="1"/>
</dbReference>